<dbReference type="GO" id="GO:0033396">
    <property type="term" value="P:beta-alanine biosynthetic process via 3-ureidopropionate"/>
    <property type="evidence" value="ECO:0007669"/>
    <property type="project" value="TreeGrafter"/>
</dbReference>
<comment type="similarity">
    <text evidence="5">Belongs to the carbon-nitrogen hydrolase superfamily. BUP family.</text>
</comment>
<keyword evidence="2" id="KW-0378">Hydrolase</keyword>
<evidence type="ECO:0000256" key="6">
    <source>
        <dbReference type="ARBA" id="ARBA00066985"/>
    </source>
</evidence>
<dbReference type="Pfam" id="PF00795">
    <property type="entry name" value="CN_hydrolase"/>
    <property type="match status" value="1"/>
</dbReference>
<proteinExistence type="inferred from homology"/>
<dbReference type="PANTHER" id="PTHR43674">
    <property type="entry name" value="NITRILASE C965.09-RELATED"/>
    <property type="match status" value="1"/>
</dbReference>
<evidence type="ECO:0000256" key="8">
    <source>
        <dbReference type="ARBA" id="ARBA00075038"/>
    </source>
</evidence>
<dbReference type="SUPFAM" id="SSF56317">
    <property type="entry name" value="Carbon-nitrogen hydrolase"/>
    <property type="match status" value="1"/>
</dbReference>
<evidence type="ECO:0000313" key="10">
    <source>
        <dbReference type="Proteomes" id="UP000887577"/>
    </source>
</evidence>
<keyword evidence="10" id="KW-1185">Reference proteome</keyword>
<dbReference type="PROSITE" id="PS50263">
    <property type="entry name" value="CN_HYDROLASE"/>
    <property type="match status" value="1"/>
</dbReference>
<protein>
    <recommendedName>
        <fullName evidence="7">Beta-ureidopropionase</fullName>
        <ecNumber evidence="6">3.5.1.6</ecNumber>
    </recommendedName>
    <alternativeName>
        <fullName evidence="8">N-carbamoyl-beta-alanine amidohydrolase</fullName>
    </alternativeName>
</protein>
<evidence type="ECO:0000259" key="9">
    <source>
        <dbReference type="PROSITE" id="PS50263"/>
    </source>
</evidence>
<dbReference type="InterPro" id="IPR050345">
    <property type="entry name" value="Aliph_Amidase/BUP"/>
</dbReference>
<feature type="domain" description="CN hydrolase" evidence="9">
    <location>
        <begin position="108"/>
        <end position="382"/>
    </location>
</feature>
<dbReference type="Proteomes" id="UP000887577">
    <property type="component" value="Unplaced"/>
</dbReference>
<dbReference type="FunFam" id="3.60.110.10:FF:000008">
    <property type="entry name" value="Beta-alanine synthase"/>
    <property type="match status" value="1"/>
</dbReference>
<dbReference type="EC" id="3.5.1.6" evidence="6"/>
<evidence type="ECO:0000313" key="11">
    <source>
        <dbReference type="WBParaSite" id="PSU_v2.g8838.t1"/>
    </source>
</evidence>
<comment type="catalytic activity">
    <reaction evidence="3">
        <text>3-(carbamoylamino)propanoate + H2O + 2 H(+) = beta-alanine + NH4(+) + CO2</text>
        <dbReference type="Rhea" id="RHEA:11184"/>
        <dbReference type="ChEBI" id="CHEBI:11892"/>
        <dbReference type="ChEBI" id="CHEBI:15377"/>
        <dbReference type="ChEBI" id="CHEBI:15378"/>
        <dbReference type="ChEBI" id="CHEBI:16526"/>
        <dbReference type="ChEBI" id="CHEBI:28938"/>
        <dbReference type="ChEBI" id="CHEBI:57966"/>
        <dbReference type="EC" id="3.5.1.6"/>
    </reaction>
</comment>
<evidence type="ECO:0000256" key="2">
    <source>
        <dbReference type="ARBA" id="ARBA00022801"/>
    </source>
</evidence>
<reference evidence="11" key="1">
    <citation type="submission" date="2022-11" db="UniProtKB">
        <authorList>
            <consortium name="WormBaseParasite"/>
        </authorList>
    </citation>
    <scope>IDENTIFICATION</scope>
</reference>
<dbReference type="Gene3D" id="3.60.110.10">
    <property type="entry name" value="Carbon-nitrogen hydrolase"/>
    <property type="match status" value="1"/>
</dbReference>
<dbReference type="InterPro" id="IPR036526">
    <property type="entry name" value="C-N_Hydrolase_sf"/>
</dbReference>
<comment type="pathway">
    <text evidence="1">Amino-acid biosynthesis; beta-alanine biosynthesis.</text>
</comment>
<sequence length="421" mass="46722">MGDQIVLEEELKMGAASNDFVRHEAVTGSNNVAQDPDPQPHDGLEAILNGGHLPSAELEEAIRLIYGKRLPQLAIDSSISDHAKENNFQIFGYQMKAQVEQLRRPRKVRIAGIQNKIVLPTTAPIGEQRDAIFRRVGQMIEAAALAGANIIGLQEAWTMPFAFCTRERLPWTEFAESAENGPSTKLMKQLAAKHGVVIISPILERDEEKDDVIWNTAVVISHTGNVIGKSRKNHIPRVGDFNESTYYMESTLGHPVFETAFGKIGINICYGRHHPQNWMMYALNGAEIIFNPSATVNGLSESLWPIEARNAAIANHVFTVGINRVGSEVFPNEFTSGDGKPAHKMFGHFYGSSYIAGPDGTRTPGLSRTQEGIIICEADLNLCRQTKDAWGFRMTQRLPDYAKELTEVSQSDYRPKIIKEI</sequence>
<dbReference type="PANTHER" id="PTHR43674:SF2">
    <property type="entry name" value="BETA-UREIDOPROPIONASE"/>
    <property type="match status" value="1"/>
</dbReference>
<organism evidence="10 11">
    <name type="scientific">Panagrolaimus superbus</name>
    <dbReference type="NCBI Taxonomy" id="310955"/>
    <lineage>
        <taxon>Eukaryota</taxon>
        <taxon>Metazoa</taxon>
        <taxon>Ecdysozoa</taxon>
        <taxon>Nematoda</taxon>
        <taxon>Chromadorea</taxon>
        <taxon>Rhabditida</taxon>
        <taxon>Tylenchina</taxon>
        <taxon>Panagrolaimomorpha</taxon>
        <taxon>Panagrolaimoidea</taxon>
        <taxon>Panagrolaimidae</taxon>
        <taxon>Panagrolaimus</taxon>
    </lineage>
</organism>
<evidence type="ECO:0000256" key="7">
    <source>
        <dbReference type="ARBA" id="ARBA00074804"/>
    </source>
</evidence>
<dbReference type="GO" id="GO:0003837">
    <property type="term" value="F:beta-ureidopropionase activity"/>
    <property type="evidence" value="ECO:0007669"/>
    <property type="project" value="UniProtKB-EC"/>
</dbReference>
<dbReference type="WBParaSite" id="PSU_v2.g8838.t1">
    <property type="protein sequence ID" value="PSU_v2.g8838.t1"/>
    <property type="gene ID" value="PSU_v2.g8838"/>
</dbReference>
<evidence type="ECO:0000256" key="3">
    <source>
        <dbReference type="ARBA" id="ARBA00050540"/>
    </source>
</evidence>
<dbReference type="InterPro" id="IPR003010">
    <property type="entry name" value="C-N_Hydrolase"/>
</dbReference>
<name>A0A914ZEX9_9BILA</name>
<comment type="catalytic activity">
    <reaction evidence="4">
        <text>3-(carbamoylamino)-2-methylpropanoate + H2O + 2 H(+) = (R)-3-amino-2-methylpropanoate + NH4(+) + CO2</text>
        <dbReference type="Rhea" id="RHEA:37339"/>
        <dbReference type="ChEBI" id="CHEBI:15377"/>
        <dbReference type="ChEBI" id="CHEBI:15378"/>
        <dbReference type="ChEBI" id="CHEBI:16526"/>
        <dbReference type="ChEBI" id="CHEBI:28938"/>
        <dbReference type="ChEBI" id="CHEBI:57731"/>
        <dbReference type="ChEBI" id="CHEBI:74414"/>
        <dbReference type="EC" id="3.5.1.6"/>
    </reaction>
</comment>
<evidence type="ECO:0000256" key="1">
    <source>
        <dbReference type="ARBA" id="ARBA00004668"/>
    </source>
</evidence>
<evidence type="ECO:0000256" key="4">
    <source>
        <dbReference type="ARBA" id="ARBA00050552"/>
    </source>
</evidence>
<accession>A0A914ZEX9</accession>
<evidence type="ECO:0000256" key="5">
    <source>
        <dbReference type="ARBA" id="ARBA00061249"/>
    </source>
</evidence>
<dbReference type="AlphaFoldDB" id="A0A914ZEX9"/>